<dbReference type="InterPro" id="IPR007421">
    <property type="entry name" value="Schlafen_AlbA_2_dom"/>
</dbReference>
<dbReference type="RefSeq" id="WP_135462774.1">
    <property type="nucleotide sequence ID" value="NZ_SRLC01000001.1"/>
</dbReference>
<dbReference type="Proteomes" id="UP000297549">
    <property type="component" value="Unassembled WGS sequence"/>
</dbReference>
<evidence type="ECO:0000313" key="3">
    <source>
        <dbReference type="Proteomes" id="UP000297549"/>
    </source>
</evidence>
<accession>A0A4Z0Q689</accession>
<dbReference type="InterPro" id="IPR038475">
    <property type="entry name" value="RecG_C_sf"/>
</dbReference>
<name>A0A4Z0Q689_9BACT</name>
<keyword evidence="3" id="KW-1185">Reference proteome</keyword>
<sequence length="460" mass="51264">MNLVKQIISGGESQSVVFLRNAADVQNIAQHVVALLNSGGGYIVIGVDENNQIAHLANSRDSAIQLRTQLDEVITPKAYFDVGTDDVDGQTVMMIDVPGGKDLPFVTNDRVYVRQGRHTIAASGNLIQSILQKRVAEVERWERRTSPMLDLDDLDHEEINLTVQSARELLRISIAGASTDKFVILSALGMHVRGQLTNAADVCFGQDPASRNPQIRVRAFSFLTTKGANYQDQATFSGPVSRILELAEAFVLRHTPVTAEFHEDRLQRTDQPLYARYVLREGLVNALAHRDYASFSGGITVEVYPDRVEIWNSGKLPKGWDARKLRTAHPSLPSNPDIAHILYLRGYMERIGRGTLKMIEVSQIEGLPSPKWQADEDGVRLTIFNRLYSKQERQPSLNERQQKLLDTLEVGQAITMADYTLGFASEVSKRQAQRDLGLLVDAGYLVLEGGARTSRYVRVE</sequence>
<dbReference type="PANTHER" id="PTHR30595:SF6">
    <property type="entry name" value="SCHLAFEN ALBA-2 DOMAIN-CONTAINING PROTEIN"/>
    <property type="match status" value="1"/>
</dbReference>
<dbReference type="Gene3D" id="3.30.950.30">
    <property type="entry name" value="Schlafen, AAA domain"/>
    <property type="match status" value="1"/>
</dbReference>
<dbReference type="AlphaFoldDB" id="A0A4Z0Q689"/>
<feature type="domain" description="Schlafen AlbA-2" evidence="1">
    <location>
        <begin position="22"/>
        <end position="121"/>
    </location>
</feature>
<gene>
    <name evidence="2" type="ORF">E5K00_08360</name>
</gene>
<evidence type="ECO:0000259" key="1">
    <source>
        <dbReference type="Pfam" id="PF04326"/>
    </source>
</evidence>
<dbReference type="InterPro" id="IPR038461">
    <property type="entry name" value="Schlafen_AlbA_2_dom_sf"/>
</dbReference>
<protein>
    <submittedName>
        <fullName evidence="2">Transcriptional regulator</fullName>
    </submittedName>
</protein>
<reference evidence="2 3" key="1">
    <citation type="submission" date="2019-04" db="EMBL/GenBank/DDBJ databases">
        <authorList>
            <person name="Feng G."/>
            <person name="Zhang J."/>
            <person name="Zhu H."/>
        </authorList>
    </citation>
    <scope>NUCLEOTIDE SEQUENCE [LARGE SCALE GENOMIC DNA]</scope>
    <source>
        <strain evidence="2 3">JCM 31653</strain>
    </source>
</reference>
<organism evidence="2 3">
    <name type="scientific">Hymenobacter aquaticus</name>
    <dbReference type="NCBI Taxonomy" id="1867101"/>
    <lineage>
        <taxon>Bacteria</taxon>
        <taxon>Pseudomonadati</taxon>
        <taxon>Bacteroidota</taxon>
        <taxon>Cytophagia</taxon>
        <taxon>Cytophagales</taxon>
        <taxon>Hymenobacteraceae</taxon>
        <taxon>Hymenobacter</taxon>
    </lineage>
</organism>
<dbReference type="Gene3D" id="3.30.565.60">
    <property type="match status" value="1"/>
</dbReference>
<dbReference type="PANTHER" id="PTHR30595">
    <property type="entry name" value="GLPR-RELATED TRANSCRIPTIONAL REPRESSOR"/>
    <property type="match status" value="1"/>
</dbReference>
<dbReference type="Pfam" id="PF04326">
    <property type="entry name" value="SLFN_AlbA_2"/>
    <property type="match status" value="1"/>
</dbReference>
<evidence type="ECO:0000313" key="2">
    <source>
        <dbReference type="EMBL" id="TGE25195.1"/>
    </source>
</evidence>
<dbReference type="Pfam" id="PF13749">
    <property type="entry name" value="HATPase_c_4"/>
    <property type="match status" value="1"/>
</dbReference>
<proteinExistence type="predicted"/>
<comment type="caution">
    <text evidence="2">The sequence shown here is derived from an EMBL/GenBank/DDBJ whole genome shotgun (WGS) entry which is preliminary data.</text>
</comment>
<dbReference type="OrthoDB" id="9807907at2"/>
<dbReference type="EMBL" id="SRLC01000001">
    <property type="protein sequence ID" value="TGE25195.1"/>
    <property type="molecule type" value="Genomic_DNA"/>
</dbReference>